<evidence type="ECO:0000313" key="1">
    <source>
        <dbReference type="EMBL" id="VEU56028.1"/>
    </source>
</evidence>
<dbReference type="AlphaFoldDB" id="A0A448ZXN9"/>
<evidence type="ECO:0008006" key="3">
    <source>
        <dbReference type="Google" id="ProtNLM"/>
    </source>
</evidence>
<dbReference type="OrthoDB" id="396255at2"/>
<evidence type="ECO:0000313" key="2">
    <source>
        <dbReference type="Proteomes" id="UP000290482"/>
    </source>
</evidence>
<keyword evidence="2" id="KW-1185">Reference proteome</keyword>
<sequence length="257" mass="30296">MEKTEVYIDFEAISNPFARLINLPSGTPFAYTLGLLNEKNQFETKTFVMDFTMHNTLTSIWIILRKFIIQDINKINKHVNIKNIIFIGHNPDLETKCIKRLFPENETKPLISQKNISLSKLTAKYITDNYFSKLKKIIKMNYSDDLVLNQMLDRNGAIASFAGYWLYTNSIKNLKPKDKRTKYYLALDKKSLLRELKAYSEDDVKRMIYINTHMSNEDIDKLAKEINQKRELIKILKLLNIDDKTTIKDLKEKIWSW</sequence>
<dbReference type="EMBL" id="LR214940">
    <property type="protein sequence ID" value="VEU56028.1"/>
    <property type="molecule type" value="Genomic_DNA"/>
</dbReference>
<accession>A0A448ZXN9</accession>
<name>A0A448ZXN9_METOS</name>
<protein>
    <recommendedName>
        <fullName evidence="3">DUF2779 domain-containing protein</fullName>
    </recommendedName>
</protein>
<reference evidence="1 2" key="1">
    <citation type="submission" date="2019-01" db="EMBL/GenBank/DDBJ databases">
        <authorList>
            <consortium name="Pathogen Informatics"/>
        </authorList>
    </citation>
    <scope>NUCLEOTIDE SEQUENCE [LARGE SCALE GENOMIC DNA]</scope>
    <source>
        <strain evidence="1 2">NCTC10112</strain>
    </source>
</reference>
<dbReference type="Proteomes" id="UP000290482">
    <property type="component" value="Chromosome"/>
</dbReference>
<proteinExistence type="predicted"/>
<dbReference type="RefSeq" id="WP_022935957.1">
    <property type="nucleotide sequence ID" value="NZ_LR214940.1"/>
</dbReference>
<organism evidence="1 2">
    <name type="scientific">Metamycoplasma orale</name>
    <name type="common">Mycoplasma orale</name>
    <dbReference type="NCBI Taxonomy" id="2121"/>
    <lineage>
        <taxon>Bacteria</taxon>
        <taxon>Bacillati</taxon>
        <taxon>Mycoplasmatota</taxon>
        <taxon>Mycoplasmoidales</taxon>
        <taxon>Metamycoplasmataceae</taxon>
        <taxon>Metamycoplasma</taxon>
    </lineage>
</organism>
<dbReference type="KEGG" id="mob:NCTC10112_00629"/>
<gene>
    <name evidence="1" type="ORF">NCTC10112_00629</name>
</gene>